<keyword evidence="6" id="KW-0414">Isoprene biosynthesis</keyword>
<evidence type="ECO:0000256" key="5">
    <source>
        <dbReference type="ARBA" id="ARBA00022842"/>
    </source>
</evidence>
<sequence>MDGEALANLAMTEDQFDSQLADCAIETEAFLAAHLATLDAPERLLAAMAHGALDGGKRLRPFLVRLSASLFAVPHEKSLAVGAALEMIHCYSLVHDDLPDMDNDELRRGKPTVWKAFDPALAILAGDALLTEAFALLSDPRTHPDPAIRAELVLTLAHAAGPAGMVGGQVLDIEGETSPLDEDAIFAMQAKKTGALIRAGVEMGAILGNASPAQRSGLTRFGTAAGLAFQIADDILDVTATSHALGKTAGKDVVQNKSTIVARKGLDAARQVLDGAVANGIDALLPFGPSADPLRALIRHFAARQS</sequence>
<protein>
    <recommendedName>
        <fullName evidence="7">Probable farnesyl diphosphate synthase</fullName>
    </recommendedName>
</protein>
<evidence type="ECO:0000313" key="9">
    <source>
        <dbReference type="EMBL" id="AEQ53041.1"/>
    </source>
</evidence>
<keyword evidence="4" id="KW-0479">Metal-binding</keyword>
<organism evidence="9 10">
    <name type="scientific">Pelagibacterium halotolerans (strain DSM 22347 / JCM 15775 / CGMCC 1.7692 / B2)</name>
    <dbReference type="NCBI Taxonomy" id="1082931"/>
    <lineage>
        <taxon>Bacteria</taxon>
        <taxon>Pseudomonadati</taxon>
        <taxon>Pseudomonadota</taxon>
        <taxon>Alphaproteobacteria</taxon>
        <taxon>Hyphomicrobiales</taxon>
        <taxon>Devosiaceae</taxon>
        <taxon>Pelagibacterium</taxon>
    </lineage>
</organism>
<reference evidence="9 10" key="1">
    <citation type="journal article" date="2012" name="J. Bacteriol.">
        <title>Complete genome sequence of Pelagibacterium halotolerans B2T.</title>
        <authorList>
            <person name="Huo Y.Y."/>
            <person name="Cheng H."/>
            <person name="Han X.F."/>
            <person name="Jiang X.W."/>
            <person name="Sun C."/>
            <person name="Zhang X.Q."/>
            <person name="Zhu X.F."/>
            <person name="Liu Y.F."/>
            <person name="Li P.F."/>
            <person name="Ni P.X."/>
            <person name="Wu M."/>
        </authorList>
    </citation>
    <scope>NUCLEOTIDE SEQUENCE [LARGE SCALE GENOMIC DNA]</scope>
    <source>
        <strain evidence="10">DSM 22347 / JCM 15775 / CGMCC 1.7692 / B2</strain>
    </source>
</reference>
<dbReference type="GO" id="GO:0005737">
    <property type="term" value="C:cytoplasm"/>
    <property type="evidence" value="ECO:0007669"/>
    <property type="project" value="UniProtKB-ARBA"/>
</dbReference>
<keyword evidence="10" id="KW-1185">Reference proteome</keyword>
<dbReference type="STRING" id="1082931.KKY_3048"/>
<dbReference type="eggNOG" id="COG0142">
    <property type="taxonomic scope" value="Bacteria"/>
</dbReference>
<evidence type="ECO:0000256" key="8">
    <source>
        <dbReference type="RuleBase" id="RU004466"/>
    </source>
</evidence>
<comment type="cofactor">
    <cofactor evidence="1">
        <name>Mg(2+)</name>
        <dbReference type="ChEBI" id="CHEBI:18420"/>
    </cofactor>
</comment>
<evidence type="ECO:0000256" key="3">
    <source>
        <dbReference type="ARBA" id="ARBA00022679"/>
    </source>
</evidence>
<dbReference type="NCBIfam" id="NF045485">
    <property type="entry name" value="FPPsyn"/>
    <property type="match status" value="1"/>
</dbReference>
<comment type="similarity">
    <text evidence="2 8">Belongs to the FPP/GGPP synthase family.</text>
</comment>
<accession>G4RG65</accession>
<dbReference type="PROSITE" id="PS00723">
    <property type="entry name" value="POLYPRENYL_SYNTHASE_1"/>
    <property type="match status" value="1"/>
</dbReference>
<dbReference type="GO" id="GO:0046872">
    <property type="term" value="F:metal ion binding"/>
    <property type="evidence" value="ECO:0007669"/>
    <property type="project" value="UniProtKB-KW"/>
</dbReference>
<dbReference type="Gene3D" id="1.10.600.10">
    <property type="entry name" value="Farnesyl Diphosphate Synthase"/>
    <property type="match status" value="1"/>
</dbReference>
<dbReference type="AlphaFoldDB" id="G4RG65"/>
<dbReference type="Proteomes" id="UP000008850">
    <property type="component" value="Chromosome"/>
</dbReference>
<dbReference type="FunFam" id="1.10.600.10:FF:000001">
    <property type="entry name" value="Geranylgeranyl diphosphate synthase"/>
    <property type="match status" value="1"/>
</dbReference>
<dbReference type="EMBL" id="CP003075">
    <property type="protein sequence ID" value="AEQ53041.1"/>
    <property type="molecule type" value="Genomic_DNA"/>
</dbReference>
<name>G4RG65_PELHB</name>
<evidence type="ECO:0000256" key="4">
    <source>
        <dbReference type="ARBA" id="ARBA00022723"/>
    </source>
</evidence>
<dbReference type="SFLD" id="SFLDS00005">
    <property type="entry name" value="Isoprenoid_Synthase_Type_I"/>
    <property type="match status" value="1"/>
</dbReference>
<evidence type="ECO:0000313" key="10">
    <source>
        <dbReference type="Proteomes" id="UP000008850"/>
    </source>
</evidence>
<gene>
    <name evidence="9" type="ordered locus">KKY_3048</name>
</gene>
<dbReference type="InterPro" id="IPR008949">
    <property type="entry name" value="Isoprenoid_synthase_dom_sf"/>
</dbReference>
<dbReference type="SFLD" id="SFLDG01017">
    <property type="entry name" value="Polyprenyl_Transferase_Like"/>
    <property type="match status" value="1"/>
</dbReference>
<dbReference type="InterPro" id="IPR033749">
    <property type="entry name" value="Polyprenyl_synt_CS"/>
</dbReference>
<dbReference type="KEGG" id="phl:KKY_3048"/>
<dbReference type="GO" id="GO:0004659">
    <property type="term" value="F:prenyltransferase activity"/>
    <property type="evidence" value="ECO:0007669"/>
    <property type="project" value="InterPro"/>
</dbReference>
<evidence type="ECO:0000256" key="6">
    <source>
        <dbReference type="ARBA" id="ARBA00023229"/>
    </source>
</evidence>
<dbReference type="SUPFAM" id="SSF48576">
    <property type="entry name" value="Terpenoid synthases"/>
    <property type="match status" value="1"/>
</dbReference>
<dbReference type="PANTHER" id="PTHR43281:SF1">
    <property type="entry name" value="FARNESYL DIPHOSPHATE SYNTHASE"/>
    <property type="match status" value="1"/>
</dbReference>
<dbReference type="InterPro" id="IPR000092">
    <property type="entry name" value="Polyprenyl_synt"/>
</dbReference>
<dbReference type="Pfam" id="PF00348">
    <property type="entry name" value="polyprenyl_synt"/>
    <property type="match status" value="1"/>
</dbReference>
<evidence type="ECO:0000256" key="7">
    <source>
        <dbReference type="ARBA" id="ARBA00069024"/>
    </source>
</evidence>
<dbReference type="PANTHER" id="PTHR43281">
    <property type="entry name" value="FARNESYL DIPHOSPHATE SYNTHASE"/>
    <property type="match status" value="1"/>
</dbReference>
<proteinExistence type="inferred from homology"/>
<evidence type="ECO:0000256" key="2">
    <source>
        <dbReference type="ARBA" id="ARBA00006706"/>
    </source>
</evidence>
<keyword evidence="3 8" id="KW-0808">Transferase</keyword>
<dbReference type="InterPro" id="IPR053378">
    <property type="entry name" value="Prenyl_diphosphate_synthase"/>
</dbReference>
<evidence type="ECO:0000256" key="1">
    <source>
        <dbReference type="ARBA" id="ARBA00001946"/>
    </source>
</evidence>
<dbReference type="HOGENOM" id="CLU_014015_0_1_5"/>
<dbReference type="PATRIC" id="fig|1082931.4.peg.3004"/>
<keyword evidence="5" id="KW-0460">Magnesium</keyword>
<dbReference type="GO" id="GO:0016114">
    <property type="term" value="P:terpenoid biosynthetic process"/>
    <property type="evidence" value="ECO:0007669"/>
    <property type="project" value="UniProtKB-ARBA"/>
</dbReference>
<dbReference type="CDD" id="cd00685">
    <property type="entry name" value="Trans_IPPS_HT"/>
    <property type="match status" value="1"/>
</dbReference>